<proteinExistence type="predicted"/>
<evidence type="ECO:0000313" key="1">
    <source>
        <dbReference type="EMBL" id="KAI8544767.1"/>
    </source>
</evidence>
<dbReference type="EMBL" id="CM046395">
    <property type="protein sequence ID" value="KAI8544767.1"/>
    <property type="molecule type" value="Genomic_DNA"/>
</dbReference>
<accession>A0ACC0MWB4</accession>
<gene>
    <name evidence="1" type="ORF">RHMOL_Rhmol08G0320500</name>
</gene>
<evidence type="ECO:0000313" key="2">
    <source>
        <dbReference type="Proteomes" id="UP001062846"/>
    </source>
</evidence>
<comment type="caution">
    <text evidence="1">The sequence shown here is derived from an EMBL/GenBank/DDBJ whole genome shotgun (WGS) entry which is preliminary data.</text>
</comment>
<dbReference type="Proteomes" id="UP001062846">
    <property type="component" value="Chromosome 8"/>
</dbReference>
<keyword evidence="2" id="KW-1185">Reference proteome</keyword>
<reference evidence="1" key="1">
    <citation type="submission" date="2022-02" db="EMBL/GenBank/DDBJ databases">
        <title>Plant Genome Project.</title>
        <authorList>
            <person name="Zhang R.-G."/>
        </authorList>
    </citation>
    <scope>NUCLEOTIDE SEQUENCE</scope>
    <source>
        <strain evidence="1">AT1</strain>
    </source>
</reference>
<name>A0ACC0MWB4_RHOML</name>
<sequence>MSDSDEKLVSNSKPHKKLFLLLFTSFLIIAAVIGIVAGVNSKKNAIKSSSTHAIVKSSCSTTFYPDLCYSTIANATQLSNKVISAPKDVIMMSLNITKTAVEHNYFSVKRLLKRKKLTDREKTALHDCLEMIDETLDEIRKAEEDLNQYPSYKKSLSQHADDLKTLMSAAMTNQETCVDGFSYNEADKKDKDVGNLSVVITPQLLQDTDIKPPVYPSLPLTTSSQTDSIFAGMSNPGNHISIGMSDSGSKHTSPSKPRKKLILLLFTSFLLVAAAVIGIVAGVNSRENVIKSSSTHSIVKSSCSTTFYPDLCYSTIANAPELGNKAISTPKDVIATSLNATKTAAEKNYFSVKRLLKKTGLTGREKTALHDCLETIDETLDELRKAEEDLNQYPSFNKSLTRNADDLKTLSGNR</sequence>
<protein>
    <submittedName>
        <fullName evidence="1">Uncharacterized protein</fullName>
    </submittedName>
</protein>
<organism evidence="1 2">
    <name type="scientific">Rhododendron molle</name>
    <name type="common">Chinese azalea</name>
    <name type="synonym">Azalea mollis</name>
    <dbReference type="NCBI Taxonomy" id="49168"/>
    <lineage>
        <taxon>Eukaryota</taxon>
        <taxon>Viridiplantae</taxon>
        <taxon>Streptophyta</taxon>
        <taxon>Embryophyta</taxon>
        <taxon>Tracheophyta</taxon>
        <taxon>Spermatophyta</taxon>
        <taxon>Magnoliopsida</taxon>
        <taxon>eudicotyledons</taxon>
        <taxon>Gunneridae</taxon>
        <taxon>Pentapetalae</taxon>
        <taxon>asterids</taxon>
        <taxon>Ericales</taxon>
        <taxon>Ericaceae</taxon>
        <taxon>Ericoideae</taxon>
        <taxon>Rhodoreae</taxon>
        <taxon>Rhododendron</taxon>
    </lineage>
</organism>